<feature type="region of interest" description="Disordered" evidence="1">
    <location>
        <begin position="1"/>
        <end position="26"/>
    </location>
</feature>
<reference evidence="3" key="1">
    <citation type="submission" date="2019-12" db="UniProtKB">
        <authorList>
            <consortium name="WormBaseParasite"/>
        </authorList>
    </citation>
    <scope>IDENTIFICATION</scope>
</reference>
<evidence type="ECO:0000313" key="3">
    <source>
        <dbReference type="WBParaSite" id="TMUE_2000009255.1"/>
    </source>
</evidence>
<dbReference type="Proteomes" id="UP000046395">
    <property type="component" value="Unassembled WGS sequence"/>
</dbReference>
<sequence>MPQTPDRPTGKYLRRLRPPPMLRPTSQWPRAVELPIQQQGAVGRPLSTINCPAAGGHRRIGRKGKERNAREHLAISSVDSKVFEGLDLSKVPIDCSLASPI</sequence>
<feature type="compositionally biased region" description="Basic residues" evidence="1">
    <location>
        <begin position="56"/>
        <end position="65"/>
    </location>
</feature>
<name>A0A5S6QPU1_TRIMR</name>
<feature type="region of interest" description="Disordered" evidence="1">
    <location>
        <begin position="45"/>
        <end position="68"/>
    </location>
</feature>
<organism evidence="2 3">
    <name type="scientific">Trichuris muris</name>
    <name type="common">Mouse whipworm</name>
    <dbReference type="NCBI Taxonomy" id="70415"/>
    <lineage>
        <taxon>Eukaryota</taxon>
        <taxon>Metazoa</taxon>
        <taxon>Ecdysozoa</taxon>
        <taxon>Nematoda</taxon>
        <taxon>Enoplea</taxon>
        <taxon>Dorylaimia</taxon>
        <taxon>Trichinellida</taxon>
        <taxon>Trichuridae</taxon>
        <taxon>Trichuris</taxon>
    </lineage>
</organism>
<keyword evidence="2" id="KW-1185">Reference proteome</keyword>
<dbReference type="AlphaFoldDB" id="A0A5S6QPU1"/>
<protein>
    <submittedName>
        <fullName evidence="3">Uncharacterized protein</fullName>
    </submittedName>
</protein>
<dbReference type="WBParaSite" id="TMUE_2000009255.1">
    <property type="protein sequence ID" value="TMUE_2000009255.1"/>
    <property type="gene ID" value="WBGene00300552"/>
</dbReference>
<evidence type="ECO:0000256" key="1">
    <source>
        <dbReference type="SAM" id="MobiDB-lite"/>
    </source>
</evidence>
<accession>A0A5S6QPU1</accession>
<proteinExistence type="predicted"/>
<evidence type="ECO:0000313" key="2">
    <source>
        <dbReference type="Proteomes" id="UP000046395"/>
    </source>
</evidence>